<reference evidence="2 3" key="1">
    <citation type="submission" date="2019-10" db="EMBL/GenBank/DDBJ databases">
        <authorList>
            <person name="Palmer J.M."/>
        </authorList>
    </citation>
    <scope>NUCLEOTIDE SEQUENCE [LARGE SCALE GENOMIC DNA]</scope>
    <source>
        <strain evidence="2 3">TWF696</strain>
    </source>
</reference>
<evidence type="ECO:0000313" key="2">
    <source>
        <dbReference type="EMBL" id="KAK6341002.1"/>
    </source>
</evidence>
<evidence type="ECO:0000313" key="3">
    <source>
        <dbReference type="Proteomes" id="UP001375240"/>
    </source>
</evidence>
<gene>
    <name evidence="2" type="ORF">TWF696_009314</name>
</gene>
<feature type="region of interest" description="Disordered" evidence="1">
    <location>
        <begin position="333"/>
        <end position="372"/>
    </location>
</feature>
<dbReference type="AlphaFoldDB" id="A0AAV9UIB7"/>
<comment type="caution">
    <text evidence="2">The sequence shown here is derived from an EMBL/GenBank/DDBJ whole genome shotgun (WGS) entry which is preliminary data.</text>
</comment>
<keyword evidence="3" id="KW-1185">Reference proteome</keyword>
<feature type="region of interest" description="Disordered" evidence="1">
    <location>
        <begin position="73"/>
        <end position="98"/>
    </location>
</feature>
<organism evidence="2 3">
    <name type="scientific">Orbilia brochopaga</name>
    <dbReference type="NCBI Taxonomy" id="3140254"/>
    <lineage>
        <taxon>Eukaryota</taxon>
        <taxon>Fungi</taxon>
        <taxon>Dikarya</taxon>
        <taxon>Ascomycota</taxon>
        <taxon>Pezizomycotina</taxon>
        <taxon>Orbiliomycetes</taxon>
        <taxon>Orbiliales</taxon>
        <taxon>Orbiliaceae</taxon>
        <taxon>Orbilia</taxon>
    </lineage>
</organism>
<dbReference type="Proteomes" id="UP001375240">
    <property type="component" value="Unassembled WGS sequence"/>
</dbReference>
<accession>A0AAV9UIB7</accession>
<protein>
    <submittedName>
        <fullName evidence="2">Uncharacterized protein</fullName>
    </submittedName>
</protein>
<dbReference type="EMBL" id="JAVHNQ010000008">
    <property type="protein sequence ID" value="KAK6341002.1"/>
    <property type="molecule type" value="Genomic_DNA"/>
</dbReference>
<name>A0AAV9UIB7_9PEZI</name>
<evidence type="ECO:0000256" key="1">
    <source>
        <dbReference type="SAM" id="MobiDB-lite"/>
    </source>
</evidence>
<proteinExistence type="predicted"/>
<sequence length="372" mass="40017">MPITWTHENVSRLFLVTLAVHHIHMDYKQIAAAFGGDASPRAIEEKMKKLRKEAREFGDGSIDFLVNRSRANAANSNGKGGKGGISKSGKNGKGRARPVKYENGRIKWEYDNCEDDSEGEGGLSARGYGDLMECYLLKKENKDTVTINGGMEMTVEMNMGVDMSVDVGMNIDPAITGDISCTPAINGDVNPYYIDPIFGTYTNSDVSGMQMQMLGSGHAHGSDNEAPPHLLEEETSNEELDAGDIGAVMDPMLTNGMSSMTFQAAVTLAPAAADANAHALHLHNGDGDVGMQMQMAWEQNQDLRELNDEFRTAGSHTQSMPEGDVHIVPESQEQVVQVGSPETEAEQTGQTDVGGLESEAVDVDVLDNSASS</sequence>